<keyword evidence="2" id="KW-1185">Reference proteome</keyword>
<organism evidence="1 2">
    <name type="scientific">Coccomyxa subellipsoidea (strain C-169)</name>
    <name type="common">Green microalga</name>
    <dbReference type="NCBI Taxonomy" id="574566"/>
    <lineage>
        <taxon>Eukaryota</taxon>
        <taxon>Viridiplantae</taxon>
        <taxon>Chlorophyta</taxon>
        <taxon>core chlorophytes</taxon>
        <taxon>Trebouxiophyceae</taxon>
        <taxon>Trebouxiophyceae incertae sedis</taxon>
        <taxon>Coccomyxaceae</taxon>
        <taxon>Coccomyxa</taxon>
        <taxon>Coccomyxa subellipsoidea</taxon>
    </lineage>
</organism>
<sequence>MPALRDEDSTLVLYTFSDTDPEYLHNLEYFIQYGLGGKDVEYIFIVQQTRTSKSLSLPALPENARYIEHENECYDWGTIGWALQTGKVDPQGYKFLILMNSSVRGPFLPSYHSADIHWTRLYTQRIDQNVKLVGSTISCQPIYWNSDTANEMRRNPHVQSYIVAMDQASPSFERYVGLHLLQSERTIFQCYKRLHDVVWFSEVGASRAVLKAGYSIDALMNKYTGVDWRNETNWDCNAGQNPYDDFAYDGLMINPLEVLFVKIKSYQLESNWITSKMAITYERWHRDQGHHASMNLHEFDKGKFSYFLSKGIAMSMRGSDCFDLAYYQRANTDMPTVNATWQHFISYGQFEGRPFRFTCAEEYSRPSPNIIQKAAEIARHSMHSSFHWQLLEQH</sequence>
<accession>I0YI61</accession>
<dbReference type="OrthoDB" id="526941at2759"/>
<dbReference type="Proteomes" id="UP000007264">
    <property type="component" value="Unassembled WGS sequence"/>
</dbReference>
<dbReference type="KEGG" id="csl:COCSUDRAFT_31853"/>
<protein>
    <submittedName>
        <fullName evidence="1">Uncharacterized protein</fullName>
    </submittedName>
</protein>
<dbReference type="EMBL" id="AGSI01000027">
    <property type="protein sequence ID" value="EIE18080.1"/>
    <property type="molecule type" value="Genomic_DNA"/>
</dbReference>
<proteinExistence type="predicted"/>
<evidence type="ECO:0000313" key="2">
    <source>
        <dbReference type="Proteomes" id="UP000007264"/>
    </source>
</evidence>
<dbReference type="GeneID" id="17036034"/>
<evidence type="ECO:0000313" key="1">
    <source>
        <dbReference type="EMBL" id="EIE18080.1"/>
    </source>
</evidence>
<gene>
    <name evidence="1" type="ORF">COCSUDRAFT_31853</name>
</gene>
<reference evidence="1 2" key="1">
    <citation type="journal article" date="2012" name="Genome Biol.">
        <title>The genome of the polar eukaryotic microalga coccomyxa subellipsoidea reveals traits of cold adaptation.</title>
        <authorList>
            <person name="Blanc G."/>
            <person name="Agarkova I."/>
            <person name="Grimwood J."/>
            <person name="Kuo A."/>
            <person name="Brueggeman A."/>
            <person name="Dunigan D."/>
            <person name="Gurnon J."/>
            <person name="Ladunga I."/>
            <person name="Lindquist E."/>
            <person name="Lucas S."/>
            <person name="Pangilinan J."/>
            <person name="Proschold T."/>
            <person name="Salamov A."/>
            <person name="Schmutz J."/>
            <person name="Weeks D."/>
            <person name="Yamada T."/>
            <person name="Claverie J.M."/>
            <person name="Grigoriev I."/>
            <person name="Van Etten J."/>
            <person name="Lomsadze A."/>
            <person name="Borodovsky M."/>
        </authorList>
    </citation>
    <scope>NUCLEOTIDE SEQUENCE [LARGE SCALE GENOMIC DNA]</scope>
    <source>
        <strain evidence="1 2">C-169</strain>
    </source>
</reference>
<name>I0YI61_COCSC</name>
<dbReference type="AlphaFoldDB" id="I0YI61"/>
<dbReference type="STRING" id="574566.I0YI61"/>
<comment type="caution">
    <text evidence="1">The sequence shown here is derived from an EMBL/GenBank/DDBJ whole genome shotgun (WGS) entry which is preliminary data.</text>
</comment>
<dbReference type="RefSeq" id="XP_005642624.1">
    <property type="nucleotide sequence ID" value="XM_005642567.1"/>
</dbReference>
<dbReference type="eggNOG" id="ENOG502SB3R">
    <property type="taxonomic scope" value="Eukaryota"/>
</dbReference>